<proteinExistence type="predicted"/>
<dbReference type="EMBL" id="JAUTDP010000009">
    <property type="protein sequence ID" value="KAK3396638.1"/>
    <property type="molecule type" value="Genomic_DNA"/>
</dbReference>
<feature type="compositionally biased region" description="Low complexity" evidence="1">
    <location>
        <begin position="48"/>
        <end position="62"/>
    </location>
</feature>
<dbReference type="Proteomes" id="UP001281003">
    <property type="component" value="Unassembled WGS sequence"/>
</dbReference>
<evidence type="ECO:0000256" key="2">
    <source>
        <dbReference type="SAM" id="Phobius"/>
    </source>
</evidence>
<feature type="compositionally biased region" description="Polar residues" evidence="1">
    <location>
        <begin position="82"/>
        <end position="93"/>
    </location>
</feature>
<feature type="compositionally biased region" description="Basic and acidic residues" evidence="1">
    <location>
        <begin position="66"/>
        <end position="81"/>
    </location>
</feature>
<protein>
    <submittedName>
        <fullName evidence="4">Uncharacterized protein</fullName>
    </submittedName>
</protein>
<name>A0AAE0UA69_SORBR</name>
<feature type="chain" id="PRO_5042153333" evidence="3">
    <location>
        <begin position="24"/>
        <end position="170"/>
    </location>
</feature>
<reference evidence="4" key="2">
    <citation type="submission" date="2023-07" db="EMBL/GenBank/DDBJ databases">
        <authorList>
            <consortium name="Lawrence Berkeley National Laboratory"/>
            <person name="Haridas S."/>
            <person name="Hensen N."/>
            <person name="Bonometti L."/>
            <person name="Westerberg I."/>
            <person name="Brannstrom I.O."/>
            <person name="Guillou S."/>
            <person name="Cros-Aarteil S."/>
            <person name="Calhoun S."/>
            <person name="Kuo A."/>
            <person name="Mondo S."/>
            <person name="Pangilinan J."/>
            <person name="Riley R."/>
            <person name="LaButti K."/>
            <person name="Andreopoulos B."/>
            <person name="Lipzen A."/>
            <person name="Chen C."/>
            <person name="Yanf M."/>
            <person name="Daum C."/>
            <person name="Ng V."/>
            <person name="Clum A."/>
            <person name="Steindorff A."/>
            <person name="Ohm R."/>
            <person name="Martin F."/>
            <person name="Silar P."/>
            <person name="Natvig D."/>
            <person name="Lalanne C."/>
            <person name="Gautier V."/>
            <person name="Ament-velasquez S.L."/>
            <person name="Kruys A."/>
            <person name="Hutchinson M.I."/>
            <person name="Powell A.J."/>
            <person name="Barry K."/>
            <person name="Miller A.N."/>
            <person name="Grigoriev I.V."/>
            <person name="Debuchy R."/>
            <person name="Gladieux P."/>
            <person name="Thoren M.H."/>
            <person name="Johannesson H."/>
        </authorList>
    </citation>
    <scope>NUCLEOTIDE SEQUENCE</scope>
    <source>
        <strain evidence="4">FGSC 1904</strain>
    </source>
</reference>
<feature type="signal peptide" evidence="3">
    <location>
        <begin position="1"/>
        <end position="23"/>
    </location>
</feature>
<evidence type="ECO:0000256" key="3">
    <source>
        <dbReference type="SAM" id="SignalP"/>
    </source>
</evidence>
<comment type="caution">
    <text evidence="4">The sequence shown here is derived from an EMBL/GenBank/DDBJ whole genome shotgun (WGS) entry which is preliminary data.</text>
</comment>
<dbReference type="AlphaFoldDB" id="A0AAE0UA69"/>
<sequence>MRANTLLSLLICAVLHFNTGVQALPNSPTTTTALLMARVLIHSAHEPTFITTPSPTPSTSSSALTKKTEEGTSPGLKDHPRTPSSTFDTSARGTSHIGKREIPPVPLAGICLAGALVLGLIGYIVWKGRIMKMVFRKWRRASEKREREQAKAEAEAEAEAEVKAEAKAEA</sequence>
<keyword evidence="5" id="KW-1185">Reference proteome</keyword>
<evidence type="ECO:0000313" key="5">
    <source>
        <dbReference type="Proteomes" id="UP001281003"/>
    </source>
</evidence>
<feature type="transmembrane region" description="Helical" evidence="2">
    <location>
        <begin position="105"/>
        <end position="126"/>
    </location>
</feature>
<keyword evidence="2" id="KW-0812">Transmembrane</keyword>
<keyword evidence="2" id="KW-1133">Transmembrane helix</keyword>
<keyword evidence="3" id="KW-0732">Signal</keyword>
<keyword evidence="2" id="KW-0472">Membrane</keyword>
<accession>A0AAE0UA69</accession>
<evidence type="ECO:0000313" key="4">
    <source>
        <dbReference type="EMBL" id="KAK3396638.1"/>
    </source>
</evidence>
<feature type="region of interest" description="Disordered" evidence="1">
    <location>
        <begin position="141"/>
        <end position="170"/>
    </location>
</feature>
<organism evidence="4 5">
    <name type="scientific">Sordaria brevicollis</name>
    <dbReference type="NCBI Taxonomy" id="83679"/>
    <lineage>
        <taxon>Eukaryota</taxon>
        <taxon>Fungi</taxon>
        <taxon>Dikarya</taxon>
        <taxon>Ascomycota</taxon>
        <taxon>Pezizomycotina</taxon>
        <taxon>Sordariomycetes</taxon>
        <taxon>Sordariomycetidae</taxon>
        <taxon>Sordariales</taxon>
        <taxon>Sordariaceae</taxon>
        <taxon>Sordaria</taxon>
    </lineage>
</organism>
<evidence type="ECO:0000256" key="1">
    <source>
        <dbReference type="SAM" id="MobiDB-lite"/>
    </source>
</evidence>
<gene>
    <name evidence="4" type="ORF">B0T20DRAFT_502140</name>
</gene>
<feature type="region of interest" description="Disordered" evidence="1">
    <location>
        <begin position="48"/>
        <end position="97"/>
    </location>
</feature>
<reference evidence="4" key="1">
    <citation type="journal article" date="2023" name="Mol. Phylogenet. Evol.">
        <title>Genome-scale phylogeny and comparative genomics of the fungal order Sordariales.</title>
        <authorList>
            <person name="Hensen N."/>
            <person name="Bonometti L."/>
            <person name="Westerberg I."/>
            <person name="Brannstrom I.O."/>
            <person name="Guillou S."/>
            <person name="Cros-Aarteil S."/>
            <person name="Calhoun S."/>
            <person name="Haridas S."/>
            <person name="Kuo A."/>
            <person name="Mondo S."/>
            <person name="Pangilinan J."/>
            <person name="Riley R."/>
            <person name="LaButti K."/>
            <person name="Andreopoulos B."/>
            <person name="Lipzen A."/>
            <person name="Chen C."/>
            <person name="Yan M."/>
            <person name="Daum C."/>
            <person name="Ng V."/>
            <person name="Clum A."/>
            <person name="Steindorff A."/>
            <person name="Ohm R.A."/>
            <person name="Martin F."/>
            <person name="Silar P."/>
            <person name="Natvig D.O."/>
            <person name="Lalanne C."/>
            <person name="Gautier V."/>
            <person name="Ament-Velasquez S.L."/>
            <person name="Kruys A."/>
            <person name="Hutchinson M.I."/>
            <person name="Powell A.J."/>
            <person name="Barry K."/>
            <person name="Miller A.N."/>
            <person name="Grigoriev I.V."/>
            <person name="Debuchy R."/>
            <person name="Gladieux P."/>
            <person name="Hiltunen Thoren M."/>
            <person name="Johannesson H."/>
        </authorList>
    </citation>
    <scope>NUCLEOTIDE SEQUENCE</scope>
    <source>
        <strain evidence="4">FGSC 1904</strain>
    </source>
</reference>